<evidence type="ECO:0000256" key="2">
    <source>
        <dbReference type="ARBA" id="ARBA00005528"/>
    </source>
</evidence>
<dbReference type="Proteomes" id="UP001155040">
    <property type="component" value="Unassembled WGS sequence"/>
</dbReference>
<evidence type="ECO:0000313" key="17">
    <source>
        <dbReference type="Proteomes" id="UP001155040"/>
    </source>
</evidence>
<dbReference type="Pfam" id="PF20260">
    <property type="entry name" value="PUA_4"/>
    <property type="match status" value="1"/>
</dbReference>
<dbReference type="Pfam" id="PF04452">
    <property type="entry name" value="Methyltrans_RNA"/>
    <property type="match status" value="1"/>
</dbReference>
<dbReference type="InterPro" id="IPR029026">
    <property type="entry name" value="tRNA_m1G_MTases_N"/>
</dbReference>
<evidence type="ECO:0000256" key="8">
    <source>
        <dbReference type="ARBA" id="ARBA00025699"/>
    </source>
</evidence>
<dbReference type="OMA" id="RCITQWK"/>
<evidence type="ECO:0000256" key="3">
    <source>
        <dbReference type="ARBA" id="ARBA00022490"/>
    </source>
</evidence>
<evidence type="ECO:0000313" key="13">
    <source>
        <dbReference type="EMBL" id="MCS3863598.1"/>
    </source>
</evidence>
<dbReference type="RefSeq" id="WP_011404844.1">
    <property type="nucleotide sequence ID" value="NZ_CALTRY010000030.1"/>
</dbReference>
<protein>
    <recommendedName>
        <fullName evidence="10">Ribosomal RNA small subunit methyltransferase E</fullName>
        <ecNumber evidence="10">2.1.1.193</ecNumber>
    </recommendedName>
</protein>
<dbReference type="EMBL" id="JANUBF010000002">
    <property type="protein sequence ID" value="MCS4035493.1"/>
    <property type="molecule type" value="Genomic_DNA"/>
</dbReference>
<dbReference type="InterPro" id="IPR046887">
    <property type="entry name" value="RsmE_PUA-like"/>
</dbReference>
<keyword evidence="7 10" id="KW-0949">S-adenosyl-L-methionine</keyword>
<name>A0A9X2PV79_9BACT</name>
<keyword evidence="6 10" id="KW-0808">Transferase</keyword>
<evidence type="ECO:0000313" key="15">
    <source>
        <dbReference type="EMBL" id="MCS4119822.1"/>
    </source>
</evidence>
<gene>
    <name evidence="15" type="ORF">GGP45_000140</name>
    <name evidence="13" type="ORF">GGP82_000129</name>
    <name evidence="16" type="ORF">GGP99_002670</name>
    <name evidence="14" type="ORF">GGQ01_000537</name>
</gene>
<dbReference type="GO" id="GO:0070475">
    <property type="term" value="P:rRNA base methylation"/>
    <property type="evidence" value="ECO:0007669"/>
    <property type="project" value="TreeGrafter"/>
</dbReference>
<evidence type="ECO:0000313" key="14">
    <source>
        <dbReference type="EMBL" id="MCS4035493.1"/>
    </source>
</evidence>
<evidence type="ECO:0000256" key="6">
    <source>
        <dbReference type="ARBA" id="ARBA00022679"/>
    </source>
</evidence>
<dbReference type="InterPro" id="IPR046886">
    <property type="entry name" value="RsmE_MTase_dom"/>
</dbReference>
<dbReference type="SUPFAM" id="SSF75217">
    <property type="entry name" value="alpha/beta knot"/>
    <property type="match status" value="1"/>
</dbReference>
<proteinExistence type="inferred from homology"/>
<evidence type="ECO:0000256" key="1">
    <source>
        <dbReference type="ARBA" id="ARBA00004496"/>
    </source>
</evidence>
<keyword evidence="3 10" id="KW-0963">Cytoplasm</keyword>
<reference evidence="14" key="1">
    <citation type="submission" date="2022-08" db="EMBL/GenBank/DDBJ databases">
        <title>Genomic Encyclopedia of Type Strains, Phase V (KMG-V): Genome sequencing to study the core and pangenomes of soil and plant-associated prokaryotes.</title>
        <authorList>
            <person name="Whitman W."/>
        </authorList>
    </citation>
    <scope>NUCLEOTIDE SEQUENCE</scope>
    <source>
        <strain evidence="13">SP2016B</strain>
        <strain evidence="16">SP3002</strain>
        <strain evidence="14">SP3012</strain>
        <strain evidence="15">SP3026</strain>
    </source>
</reference>
<feature type="domain" description="Ribosomal RNA small subunit methyltransferase E PUA-like" evidence="12">
    <location>
        <begin position="19"/>
        <end position="65"/>
    </location>
</feature>
<feature type="domain" description="Ribosomal RNA small subunit methyltransferase E methyltransferase" evidence="11">
    <location>
        <begin position="76"/>
        <end position="233"/>
    </location>
</feature>
<dbReference type="EMBL" id="JANUBL010000001">
    <property type="protein sequence ID" value="MCS4119822.1"/>
    <property type="molecule type" value="Genomic_DNA"/>
</dbReference>
<evidence type="ECO:0000259" key="12">
    <source>
        <dbReference type="Pfam" id="PF20260"/>
    </source>
</evidence>
<dbReference type="Proteomes" id="UP001155110">
    <property type="component" value="Unassembled WGS sequence"/>
</dbReference>
<dbReference type="PIRSF" id="PIRSF015601">
    <property type="entry name" value="MTase_slr0722"/>
    <property type="match status" value="1"/>
</dbReference>
<evidence type="ECO:0000256" key="5">
    <source>
        <dbReference type="ARBA" id="ARBA00022603"/>
    </source>
</evidence>
<dbReference type="InterPro" id="IPR015947">
    <property type="entry name" value="PUA-like_sf"/>
</dbReference>
<comment type="caution">
    <text evidence="14">The sequence shown here is derived from an EMBL/GenBank/DDBJ whole genome shotgun (WGS) entry which is preliminary data.</text>
</comment>
<comment type="catalytic activity">
    <reaction evidence="9 10">
        <text>uridine(1498) in 16S rRNA + S-adenosyl-L-methionine = N(3)-methyluridine(1498) in 16S rRNA + S-adenosyl-L-homocysteine + H(+)</text>
        <dbReference type="Rhea" id="RHEA:42920"/>
        <dbReference type="Rhea" id="RHEA-COMP:10283"/>
        <dbReference type="Rhea" id="RHEA-COMP:10284"/>
        <dbReference type="ChEBI" id="CHEBI:15378"/>
        <dbReference type="ChEBI" id="CHEBI:57856"/>
        <dbReference type="ChEBI" id="CHEBI:59789"/>
        <dbReference type="ChEBI" id="CHEBI:65315"/>
        <dbReference type="ChEBI" id="CHEBI:74502"/>
        <dbReference type="EC" id="2.1.1.193"/>
    </reaction>
</comment>
<comment type="subcellular location">
    <subcellularLocation>
        <location evidence="1 10">Cytoplasm</location>
    </subcellularLocation>
</comment>
<comment type="function">
    <text evidence="8 10">Specifically methylates the N3 position of the uracil ring of uridine 1498 (m3U1498) in 16S rRNA. Acts on the fully assembled 30S ribosomal subunit.</text>
</comment>
<dbReference type="EMBL" id="JANTZM010000014">
    <property type="protein sequence ID" value="MCS4158691.1"/>
    <property type="molecule type" value="Genomic_DNA"/>
</dbReference>
<dbReference type="EMBL" id="JANTYZ010000001">
    <property type="protein sequence ID" value="MCS3863598.1"/>
    <property type="molecule type" value="Genomic_DNA"/>
</dbReference>
<dbReference type="EC" id="2.1.1.193" evidence="10"/>
<dbReference type="AlphaFoldDB" id="A0A9X2PV79"/>
<evidence type="ECO:0000256" key="7">
    <source>
        <dbReference type="ARBA" id="ARBA00022691"/>
    </source>
</evidence>
<dbReference type="GO" id="GO:0005737">
    <property type="term" value="C:cytoplasm"/>
    <property type="evidence" value="ECO:0007669"/>
    <property type="project" value="UniProtKB-SubCell"/>
</dbReference>
<dbReference type="PANTHER" id="PTHR30027">
    <property type="entry name" value="RIBOSOMAL RNA SMALL SUBUNIT METHYLTRANSFERASE E"/>
    <property type="match status" value="1"/>
</dbReference>
<dbReference type="SUPFAM" id="SSF88697">
    <property type="entry name" value="PUA domain-like"/>
    <property type="match status" value="1"/>
</dbReference>
<dbReference type="InterPro" id="IPR029028">
    <property type="entry name" value="Alpha/beta_knot_MTases"/>
</dbReference>
<dbReference type="Proteomes" id="UP001155144">
    <property type="component" value="Unassembled WGS sequence"/>
</dbReference>
<comment type="similarity">
    <text evidence="2 10">Belongs to the RNA methyltransferase RsmE family.</text>
</comment>
<keyword evidence="5 10" id="KW-0489">Methyltransferase</keyword>
<evidence type="ECO:0000256" key="9">
    <source>
        <dbReference type="ARBA" id="ARBA00047944"/>
    </source>
</evidence>
<dbReference type="GO" id="GO:0070042">
    <property type="term" value="F:rRNA (uridine-N3-)-methyltransferase activity"/>
    <property type="evidence" value="ECO:0007669"/>
    <property type="project" value="TreeGrafter"/>
</dbReference>
<keyword evidence="4 10" id="KW-0698">rRNA processing</keyword>
<organism evidence="14 17">
    <name type="scientific">Salinibacter ruber</name>
    <dbReference type="NCBI Taxonomy" id="146919"/>
    <lineage>
        <taxon>Bacteria</taxon>
        <taxon>Pseudomonadati</taxon>
        <taxon>Rhodothermota</taxon>
        <taxon>Rhodothermia</taxon>
        <taxon>Rhodothermales</taxon>
        <taxon>Salinibacteraceae</taxon>
        <taxon>Salinibacter</taxon>
    </lineage>
</organism>
<dbReference type="Proteomes" id="UP001155034">
    <property type="component" value="Unassembled WGS sequence"/>
</dbReference>
<evidence type="ECO:0000256" key="10">
    <source>
        <dbReference type="PIRNR" id="PIRNR015601"/>
    </source>
</evidence>
<dbReference type="CDD" id="cd18084">
    <property type="entry name" value="RsmE-like"/>
    <property type="match status" value="1"/>
</dbReference>
<sequence>MTTNFYAPPSAIRAGRVVLPEEEARHLRTVLRGEAGDDMTVVDGDGGWYRARIDHVGPDQVVGTITDERDNVGEPDMDVTVALGILKKRSRFETFVEKAVELGARRVVPLRTRRTERDAIREERLRNVMVAAMKQCRRSRLPALAAPQSIEPLLAGDVGETRLVCHAGEESVPIQQAAADTRQRASALVLVGPEGGFAPPEVEAAVEAEATPVSLGARRLRAETAGIAALHAVITAQGN</sequence>
<evidence type="ECO:0000256" key="4">
    <source>
        <dbReference type="ARBA" id="ARBA00022552"/>
    </source>
</evidence>
<evidence type="ECO:0000313" key="16">
    <source>
        <dbReference type="EMBL" id="MCS4158691.1"/>
    </source>
</evidence>
<dbReference type="PANTHER" id="PTHR30027:SF3">
    <property type="entry name" value="16S RRNA (URACIL(1498)-N(3))-METHYLTRANSFERASE"/>
    <property type="match status" value="1"/>
</dbReference>
<accession>A0A9X2PV79</accession>
<evidence type="ECO:0000259" key="11">
    <source>
        <dbReference type="Pfam" id="PF04452"/>
    </source>
</evidence>
<dbReference type="Gene3D" id="3.40.1280.10">
    <property type="match status" value="1"/>
</dbReference>
<dbReference type="NCBIfam" id="TIGR00046">
    <property type="entry name" value="RsmE family RNA methyltransferase"/>
    <property type="match status" value="1"/>
</dbReference>
<dbReference type="InterPro" id="IPR006700">
    <property type="entry name" value="RsmE"/>
</dbReference>